<dbReference type="Proteomes" id="UP000249542">
    <property type="component" value="Unassembled WGS sequence"/>
</dbReference>
<sequence>MLMAFAAGLFAFTSCSSDDDGGSSSDCHTCTISLGALDNVTEYCDNGDGTVTATDEDGNETTLDLEGNSYSDFISAQEQLGDCENS</sequence>
<comment type="caution">
    <text evidence="1">The sequence shown here is derived from an EMBL/GenBank/DDBJ whole genome shotgun (WGS) entry which is preliminary data.</text>
</comment>
<gene>
    <name evidence="1" type="ORF">LX95_00491</name>
</gene>
<keyword evidence="2" id="KW-1185">Reference proteome</keyword>
<organism evidence="1 2">
    <name type="scientific">Mesonia algae</name>
    <dbReference type="NCBI Taxonomy" id="213248"/>
    <lineage>
        <taxon>Bacteria</taxon>
        <taxon>Pseudomonadati</taxon>
        <taxon>Bacteroidota</taxon>
        <taxon>Flavobacteriia</taxon>
        <taxon>Flavobacteriales</taxon>
        <taxon>Flavobacteriaceae</taxon>
        <taxon>Mesonia</taxon>
    </lineage>
</organism>
<accession>A0A2W7IDJ6</accession>
<name>A0A2W7IDJ6_9FLAO</name>
<proteinExistence type="predicted"/>
<dbReference type="EMBL" id="QKYV01000001">
    <property type="protein sequence ID" value="PZW44158.1"/>
    <property type="molecule type" value="Genomic_DNA"/>
</dbReference>
<reference evidence="1 2" key="1">
    <citation type="submission" date="2018-06" db="EMBL/GenBank/DDBJ databases">
        <title>Genomic Encyclopedia of Archaeal and Bacterial Type Strains, Phase II (KMG-II): from individual species to whole genera.</title>
        <authorList>
            <person name="Goeker M."/>
        </authorList>
    </citation>
    <scope>NUCLEOTIDE SEQUENCE [LARGE SCALE GENOMIC DNA]</scope>
    <source>
        <strain evidence="1 2">DSM 15361</strain>
    </source>
</reference>
<evidence type="ECO:0000313" key="1">
    <source>
        <dbReference type="EMBL" id="PZW44158.1"/>
    </source>
</evidence>
<dbReference type="AlphaFoldDB" id="A0A2W7IDJ6"/>
<protein>
    <submittedName>
        <fullName evidence="1">Uncharacterized protein</fullName>
    </submittedName>
</protein>
<evidence type="ECO:0000313" key="2">
    <source>
        <dbReference type="Proteomes" id="UP000249542"/>
    </source>
</evidence>